<organism evidence="1 2">
    <name type="scientific">Araneus ventricosus</name>
    <name type="common">Orbweaver spider</name>
    <name type="synonym">Epeira ventricosa</name>
    <dbReference type="NCBI Taxonomy" id="182803"/>
    <lineage>
        <taxon>Eukaryota</taxon>
        <taxon>Metazoa</taxon>
        <taxon>Ecdysozoa</taxon>
        <taxon>Arthropoda</taxon>
        <taxon>Chelicerata</taxon>
        <taxon>Arachnida</taxon>
        <taxon>Araneae</taxon>
        <taxon>Araneomorphae</taxon>
        <taxon>Entelegynae</taxon>
        <taxon>Araneoidea</taxon>
        <taxon>Araneidae</taxon>
        <taxon>Araneus</taxon>
    </lineage>
</organism>
<dbReference type="AlphaFoldDB" id="A0A4Y2WS89"/>
<dbReference type="OrthoDB" id="6432137at2759"/>
<dbReference type="EMBL" id="BGPR01064690">
    <property type="protein sequence ID" value="GBO39618.1"/>
    <property type="molecule type" value="Genomic_DNA"/>
</dbReference>
<evidence type="ECO:0000313" key="1">
    <source>
        <dbReference type="EMBL" id="GBO39618.1"/>
    </source>
</evidence>
<reference evidence="1 2" key="1">
    <citation type="journal article" date="2019" name="Sci. Rep.">
        <title>Orb-weaving spider Araneus ventricosus genome elucidates the spidroin gene catalogue.</title>
        <authorList>
            <person name="Kono N."/>
            <person name="Nakamura H."/>
            <person name="Ohtoshi R."/>
            <person name="Moran D.A.P."/>
            <person name="Shinohara A."/>
            <person name="Yoshida Y."/>
            <person name="Fujiwara M."/>
            <person name="Mori M."/>
            <person name="Tomita M."/>
            <person name="Arakawa K."/>
        </authorList>
    </citation>
    <scope>NUCLEOTIDE SEQUENCE [LARGE SCALE GENOMIC DNA]</scope>
</reference>
<gene>
    <name evidence="1" type="ORF">AVEN_223012_1</name>
</gene>
<evidence type="ECO:0000313" key="2">
    <source>
        <dbReference type="Proteomes" id="UP000499080"/>
    </source>
</evidence>
<protein>
    <submittedName>
        <fullName evidence="1">Uncharacterized protein</fullName>
    </submittedName>
</protein>
<comment type="caution">
    <text evidence="1">The sequence shown here is derived from an EMBL/GenBank/DDBJ whole genome shotgun (WGS) entry which is preliminary data.</text>
</comment>
<dbReference type="Proteomes" id="UP000499080">
    <property type="component" value="Unassembled WGS sequence"/>
</dbReference>
<sequence length="174" mass="19929">DHRPRSSKIPVYRKKCRPARPVSKNLPKFERAVNKEPECTCYREILAGPMQKGWRVEGHAIYCPKSVVAYRSYLNTKLENLFRVISKKKYCGNIIDAASHGRWMRLAGVGMDEDAACFKKHAKGRVALTVGEYKGALEKLCSEKNFDYWDLARKMTDIEIGSGGKDFFLYSIEE</sequence>
<name>A0A4Y2WS89_ARAVE</name>
<accession>A0A4Y2WS89</accession>
<feature type="non-terminal residue" evidence="1">
    <location>
        <position position="1"/>
    </location>
</feature>
<keyword evidence="2" id="KW-1185">Reference proteome</keyword>
<proteinExistence type="predicted"/>